<organism evidence="2 3">
    <name type="scientific">Natribaculum luteum</name>
    <dbReference type="NCBI Taxonomy" id="1586232"/>
    <lineage>
        <taxon>Archaea</taxon>
        <taxon>Methanobacteriati</taxon>
        <taxon>Methanobacteriota</taxon>
        <taxon>Stenosarchaea group</taxon>
        <taxon>Halobacteria</taxon>
        <taxon>Halobacteriales</taxon>
        <taxon>Natrialbaceae</taxon>
        <taxon>Natribaculum</taxon>
    </lineage>
</organism>
<dbReference type="Proteomes" id="UP001595821">
    <property type="component" value="Unassembled WGS sequence"/>
</dbReference>
<reference evidence="2 3" key="1">
    <citation type="journal article" date="2014" name="Int. J. Syst. Evol. Microbiol.">
        <title>Complete genome sequence of Corynebacterium casei LMG S-19264T (=DSM 44701T), isolated from a smear-ripened cheese.</title>
        <authorList>
            <consortium name="US DOE Joint Genome Institute (JGI-PGF)"/>
            <person name="Walter F."/>
            <person name="Albersmeier A."/>
            <person name="Kalinowski J."/>
            <person name="Ruckert C."/>
        </authorList>
    </citation>
    <scope>NUCLEOTIDE SEQUENCE [LARGE SCALE GENOMIC DNA]</scope>
    <source>
        <strain evidence="2 3">IBRC-M 10912</strain>
    </source>
</reference>
<evidence type="ECO:0000313" key="2">
    <source>
        <dbReference type="EMBL" id="MFC4246707.1"/>
    </source>
</evidence>
<accession>A0ABD5NX51</accession>
<gene>
    <name evidence="2" type="ORF">ACFOZ7_06810</name>
</gene>
<proteinExistence type="predicted"/>
<dbReference type="InterPro" id="IPR055935">
    <property type="entry name" value="DUF7513"/>
</dbReference>
<evidence type="ECO:0000313" key="3">
    <source>
        <dbReference type="Proteomes" id="UP001595821"/>
    </source>
</evidence>
<dbReference type="Pfam" id="PF24353">
    <property type="entry name" value="DUF7513"/>
    <property type="match status" value="1"/>
</dbReference>
<dbReference type="AlphaFoldDB" id="A0ABD5NX51"/>
<comment type="caution">
    <text evidence="2">The sequence shown here is derived from an EMBL/GenBank/DDBJ whole genome shotgun (WGS) entry which is preliminary data.</text>
</comment>
<protein>
    <submittedName>
        <fullName evidence="2">TRAM domain-containing protein</fullName>
    </submittedName>
</protein>
<name>A0ABD5NX51_9EURY</name>
<feature type="domain" description="DUF7513" evidence="1">
    <location>
        <begin position="1"/>
        <end position="82"/>
    </location>
</feature>
<sequence>MSLLGKYLKGWRFRSDQPDLPVNEEVAVFVTERNSDGTGVAQIGDTTLYVEGVEAEHLEKRVLVHVTEYDPQEGVGRGEFREVVGESSYTT</sequence>
<evidence type="ECO:0000259" key="1">
    <source>
        <dbReference type="Pfam" id="PF24353"/>
    </source>
</evidence>
<dbReference type="GeneID" id="71854215"/>
<dbReference type="RefSeq" id="WP_246966304.1">
    <property type="nucleotide sequence ID" value="NZ_CP095397.1"/>
</dbReference>
<dbReference type="EMBL" id="JBHSDJ010000016">
    <property type="protein sequence ID" value="MFC4246707.1"/>
    <property type="molecule type" value="Genomic_DNA"/>
</dbReference>